<dbReference type="Gene3D" id="3.30.1120.10">
    <property type="match status" value="1"/>
</dbReference>
<comment type="caution">
    <text evidence="2">The sequence shown here is derived from an EMBL/GenBank/DDBJ whole genome shotgun (WGS) entry which is preliminary data.</text>
</comment>
<proteinExistence type="inferred from homology"/>
<reference evidence="2 3" key="1">
    <citation type="submission" date="2019-02" db="EMBL/GenBank/DDBJ databases">
        <title>Deep-cultivation of Planctomycetes and their phenomic and genomic characterization uncovers novel biology.</title>
        <authorList>
            <person name="Wiegand S."/>
            <person name="Jogler M."/>
            <person name="Boedeker C."/>
            <person name="Pinto D."/>
            <person name="Vollmers J."/>
            <person name="Rivas-Marin E."/>
            <person name="Kohn T."/>
            <person name="Peeters S.H."/>
            <person name="Heuer A."/>
            <person name="Rast P."/>
            <person name="Oberbeckmann S."/>
            <person name="Bunk B."/>
            <person name="Jeske O."/>
            <person name="Meyerdierks A."/>
            <person name="Storesund J.E."/>
            <person name="Kallscheuer N."/>
            <person name="Luecker S."/>
            <person name="Lage O.M."/>
            <person name="Pohl T."/>
            <person name="Merkel B.J."/>
            <person name="Hornburger P."/>
            <person name="Mueller R.-W."/>
            <person name="Bruemmer F."/>
            <person name="Labrenz M."/>
            <person name="Spormann A.M."/>
            <person name="Op Den Camp H."/>
            <person name="Overmann J."/>
            <person name="Amann R."/>
            <person name="Jetten M.S.M."/>
            <person name="Mascher T."/>
            <person name="Medema M.H."/>
            <person name="Devos D.P."/>
            <person name="Kaster A.-K."/>
            <person name="Ovreas L."/>
            <person name="Rohde M."/>
            <person name="Galperin M.Y."/>
            <person name="Jogler C."/>
        </authorList>
    </citation>
    <scope>NUCLEOTIDE SEQUENCE [LARGE SCALE GENOMIC DNA]</scope>
    <source>
        <strain evidence="2 3">Q31b</strain>
    </source>
</reference>
<dbReference type="PANTHER" id="PTHR42693">
    <property type="entry name" value="ARYLSULFATASE FAMILY MEMBER"/>
    <property type="match status" value="1"/>
</dbReference>
<dbReference type="EMBL" id="SJPY01000005">
    <property type="protein sequence ID" value="TWU39976.1"/>
    <property type="molecule type" value="Genomic_DNA"/>
</dbReference>
<name>A0A5C6DY38_9BACT</name>
<organism evidence="2 3">
    <name type="scientific">Novipirellula aureliae</name>
    <dbReference type="NCBI Taxonomy" id="2527966"/>
    <lineage>
        <taxon>Bacteria</taxon>
        <taxon>Pseudomonadati</taxon>
        <taxon>Planctomycetota</taxon>
        <taxon>Planctomycetia</taxon>
        <taxon>Pirellulales</taxon>
        <taxon>Pirellulaceae</taxon>
        <taxon>Novipirellula</taxon>
    </lineage>
</organism>
<evidence type="ECO:0000313" key="3">
    <source>
        <dbReference type="Proteomes" id="UP000315471"/>
    </source>
</evidence>
<comment type="similarity">
    <text evidence="1">Belongs to the sulfatase family.</text>
</comment>
<dbReference type="Gene3D" id="3.40.720.10">
    <property type="entry name" value="Alkaline Phosphatase, subunit A"/>
    <property type="match status" value="1"/>
</dbReference>
<accession>A0A5C6DY38</accession>
<evidence type="ECO:0000313" key="2">
    <source>
        <dbReference type="EMBL" id="TWU39976.1"/>
    </source>
</evidence>
<evidence type="ECO:0000256" key="1">
    <source>
        <dbReference type="ARBA" id="ARBA00008779"/>
    </source>
</evidence>
<dbReference type="GO" id="GO:0004065">
    <property type="term" value="F:arylsulfatase activity"/>
    <property type="evidence" value="ECO:0007669"/>
    <property type="project" value="TreeGrafter"/>
</dbReference>
<dbReference type="SUPFAM" id="SSF53649">
    <property type="entry name" value="Alkaline phosphatase-like"/>
    <property type="match status" value="1"/>
</dbReference>
<dbReference type="RefSeq" id="WP_146600627.1">
    <property type="nucleotide sequence ID" value="NZ_SJPY01000005.1"/>
</dbReference>
<sequence length="132" mass="14707">MNLRILIGMVLLGMIPGFDAASSYQQKKGRMNPVVLPAMVRELDYRIGQVSHEFVSALDILPTTAAATDVSLPTDRKLDGFDLMPMLVKQVDSSPRQESPRQEFVSYNGLTLEAVRMGPWKLHLPRKAVNLV</sequence>
<dbReference type="AlphaFoldDB" id="A0A5C6DY38"/>
<protein>
    <submittedName>
        <fullName evidence="2">Uncharacterized protein</fullName>
    </submittedName>
</protein>
<keyword evidence="3" id="KW-1185">Reference proteome</keyword>
<gene>
    <name evidence="2" type="ORF">Q31b_32920</name>
</gene>
<dbReference type="InterPro" id="IPR050738">
    <property type="entry name" value="Sulfatase"/>
</dbReference>
<dbReference type="Proteomes" id="UP000315471">
    <property type="component" value="Unassembled WGS sequence"/>
</dbReference>
<dbReference type="InterPro" id="IPR017850">
    <property type="entry name" value="Alkaline_phosphatase_core_sf"/>
</dbReference>
<dbReference type="PANTHER" id="PTHR42693:SF33">
    <property type="entry name" value="ARYLSULFATASE"/>
    <property type="match status" value="1"/>
</dbReference>